<dbReference type="EMBL" id="CATOUU010000279">
    <property type="protein sequence ID" value="CAI9923226.1"/>
    <property type="molecule type" value="Genomic_DNA"/>
</dbReference>
<dbReference type="EMBL" id="CAXDID020000012">
    <property type="protein sequence ID" value="CAL5980367.1"/>
    <property type="molecule type" value="Genomic_DNA"/>
</dbReference>
<reference evidence="2" key="1">
    <citation type="submission" date="2023-06" db="EMBL/GenBank/DDBJ databases">
        <authorList>
            <person name="Kurt Z."/>
        </authorList>
    </citation>
    <scope>NUCLEOTIDE SEQUENCE</scope>
</reference>
<keyword evidence="4" id="KW-1185">Reference proteome</keyword>
<feature type="compositionally biased region" description="Basic and acidic residues" evidence="1">
    <location>
        <begin position="272"/>
        <end position="298"/>
    </location>
</feature>
<dbReference type="Proteomes" id="UP001642409">
    <property type="component" value="Unassembled WGS sequence"/>
</dbReference>
<sequence length="601" mass="70395">MIKVHDVLNQFMVKSKLEIQYNISATFITSESNLIMILFRNEEQQVVTKSKAGTAQMLELLEILVRTFSVDSHLKFHFRNKTFDIFVQCFVDQSPEKLVLLQKLVKYPSSIYVNFQLLTSNKILQVASNFVLQQELVFEQQEQDNTQQEQVSENPNGKDTEPQKTDQVKDNIKVNERTKKQKVKAKLDPTLTEDEQIKQLQLKTQLLMEERKIQNAKLMAEMEEERKQKGEHKEPQTGKKLKYMARFSNPTTEFERQQNIKAEINNKLFKEQKEREKQEQLQKEQEMQQKEQENEQKLDQINPEELQNEQQEQISQKEQNSNQDHQNTIQEQIQNQEQNQIDQEDQINEPDKEKETISIVSSAVSISSEPENADATQISFLKSIFIKTEYFKFDEAQALKTYFEFGITMPSTIYTLVQDVHKQKPNKKLITEFFKENGIKSEVFKTVEGEYTAYNGMILKQKDKQKQFKTLEWDQQRSNTTTILSLIITKTNTIQTSQLDLISIQNTKALRLLHFLFDFNAENTTSILTVSKVLENTLNFSTEQTAELLDSNNLKEICVKNEEMVSFLTVHKLQKGTGDLNVNDELKLILEINDEWHFKNE</sequence>
<feature type="region of interest" description="Disordered" evidence="1">
    <location>
        <begin position="272"/>
        <end position="327"/>
    </location>
</feature>
<dbReference type="AlphaFoldDB" id="A0AA86NQZ2"/>
<feature type="compositionally biased region" description="Low complexity" evidence="1">
    <location>
        <begin position="300"/>
        <end position="327"/>
    </location>
</feature>
<evidence type="ECO:0000256" key="1">
    <source>
        <dbReference type="SAM" id="MobiDB-lite"/>
    </source>
</evidence>
<reference evidence="3 4" key="2">
    <citation type="submission" date="2024-07" db="EMBL/GenBank/DDBJ databases">
        <authorList>
            <person name="Akdeniz Z."/>
        </authorList>
    </citation>
    <scope>NUCLEOTIDE SEQUENCE [LARGE SCALE GENOMIC DNA]</scope>
</reference>
<name>A0AA86NQZ2_9EUKA</name>
<accession>A0AA86NQZ2</accession>
<comment type="caution">
    <text evidence="2">The sequence shown here is derived from an EMBL/GenBank/DDBJ whole genome shotgun (WGS) entry which is preliminary data.</text>
</comment>
<feature type="compositionally biased region" description="Basic and acidic residues" evidence="1">
    <location>
        <begin position="156"/>
        <end position="178"/>
    </location>
</feature>
<organism evidence="2">
    <name type="scientific">Hexamita inflata</name>
    <dbReference type="NCBI Taxonomy" id="28002"/>
    <lineage>
        <taxon>Eukaryota</taxon>
        <taxon>Metamonada</taxon>
        <taxon>Diplomonadida</taxon>
        <taxon>Hexamitidae</taxon>
        <taxon>Hexamitinae</taxon>
        <taxon>Hexamita</taxon>
    </lineage>
</organism>
<evidence type="ECO:0000313" key="4">
    <source>
        <dbReference type="Proteomes" id="UP001642409"/>
    </source>
</evidence>
<gene>
    <name evidence="2" type="ORF">HINF_LOCUS10871</name>
    <name evidence="3" type="ORF">HINF_LOCUS6137</name>
</gene>
<protein>
    <submittedName>
        <fullName evidence="3">Hypothetical_protein</fullName>
    </submittedName>
</protein>
<evidence type="ECO:0000313" key="2">
    <source>
        <dbReference type="EMBL" id="CAI9923226.1"/>
    </source>
</evidence>
<proteinExistence type="predicted"/>
<evidence type="ECO:0000313" key="3">
    <source>
        <dbReference type="EMBL" id="CAL5980367.1"/>
    </source>
</evidence>
<feature type="region of interest" description="Disordered" evidence="1">
    <location>
        <begin position="143"/>
        <end position="186"/>
    </location>
</feature>